<accession>K6XMU1</accession>
<dbReference type="Pfam" id="PF01694">
    <property type="entry name" value="Rhomboid"/>
    <property type="match status" value="1"/>
</dbReference>
<evidence type="ECO:0000256" key="3">
    <source>
        <dbReference type="ARBA" id="ARBA00022989"/>
    </source>
</evidence>
<evidence type="ECO:0000313" key="8">
    <source>
        <dbReference type="Proteomes" id="UP000006327"/>
    </source>
</evidence>
<dbReference type="GO" id="GO:0004252">
    <property type="term" value="F:serine-type endopeptidase activity"/>
    <property type="evidence" value="ECO:0007669"/>
    <property type="project" value="InterPro"/>
</dbReference>
<keyword evidence="4 5" id="KW-0472">Membrane</keyword>
<keyword evidence="8" id="KW-1185">Reference proteome</keyword>
<gene>
    <name evidence="7" type="ORF">GARC_5029</name>
</gene>
<dbReference type="EMBL" id="BAEO01000066">
    <property type="protein sequence ID" value="GAC21964.1"/>
    <property type="molecule type" value="Genomic_DNA"/>
</dbReference>
<evidence type="ECO:0000259" key="6">
    <source>
        <dbReference type="Pfam" id="PF01694"/>
    </source>
</evidence>
<dbReference type="InterPro" id="IPR035952">
    <property type="entry name" value="Rhomboid-like_sf"/>
</dbReference>
<evidence type="ECO:0000256" key="5">
    <source>
        <dbReference type="SAM" id="Phobius"/>
    </source>
</evidence>
<reference evidence="7 8" key="1">
    <citation type="journal article" date="2017" name="Antonie Van Leeuwenhoek">
        <title>Rhizobium rhizosphaerae sp. nov., a novel species isolated from rice rhizosphere.</title>
        <authorList>
            <person name="Zhao J.J."/>
            <person name="Zhang J."/>
            <person name="Zhang R.J."/>
            <person name="Zhang C.W."/>
            <person name="Yin H.Q."/>
            <person name="Zhang X.X."/>
        </authorList>
    </citation>
    <scope>NUCLEOTIDE SEQUENCE [LARGE SCALE GENOMIC DNA]</scope>
    <source>
        <strain evidence="7 8">BSs20135</strain>
    </source>
</reference>
<evidence type="ECO:0000256" key="4">
    <source>
        <dbReference type="ARBA" id="ARBA00023136"/>
    </source>
</evidence>
<dbReference type="Gene3D" id="1.20.1540.10">
    <property type="entry name" value="Rhomboid-like"/>
    <property type="match status" value="1"/>
</dbReference>
<keyword evidence="2 5" id="KW-0812">Transmembrane</keyword>
<organism evidence="7 8">
    <name type="scientific">Paraglaciecola arctica BSs20135</name>
    <dbReference type="NCBI Taxonomy" id="493475"/>
    <lineage>
        <taxon>Bacteria</taxon>
        <taxon>Pseudomonadati</taxon>
        <taxon>Pseudomonadota</taxon>
        <taxon>Gammaproteobacteria</taxon>
        <taxon>Alteromonadales</taxon>
        <taxon>Alteromonadaceae</taxon>
        <taxon>Paraglaciecola</taxon>
    </lineage>
</organism>
<dbReference type="RefSeq" id="WP_007625481.1">
    <property type="nucleotide sequence ID" value="NZ_BAEO01000066.1"/>
</dbReference>
<feature type="transmembrane region" description="Helical" evidence="5">
    <location>
        <begin position="140"/>
        <end position="159"/>
    </location>
</feature>
<dbReference type="STRING" id="493475.GARC_5029"/>
<dbReference type="GO" id="GO:0016020">
    <property type="term" value="C:membrane"/>
    <property type="evidence" value="ECO:0007669"/>
    <property type="project" value="UniProtKB-SubCell"/>
</dbReference>
<comment type="subcellular location">
    <subcellularLocation>
        <location evidence="1">Membrane</location>
        <topology evidence="1">Multi-pass membrane protein</topology>
    </subcellularLocation>
</comment>
<keyword evidence="3 5" id="KW-1133">Transmembrane helix</keyword>
<evidence type="ECO:0000313" key="7">
    <source>
        <dbReference type="EMBL" id="GAC21964.1"/>
    </source>
</evidence>
<dbReference type="OrthoDB" id="465874at2"/>
<evidence type="ECO:0000256" key="2">
    <source>
        <dbReference type="ARBA" id="ARBA00022692"/>
    </source>
</evidence>
<dbReference type="SUPFAM" id="SSF144091">
    <property type="entry name" value="Rhomboid-like"/>
    <property type="match status" value="1"/>
</dbReference>
<proteinExistence type="predicted"/>
<feature type="transmembrane region" description="Helical" evidence="5">
    <location>
        <begin position="15"/>
        <end position="34"/>
    </location>
</feature>
<comment type="caution">
    <text evidence="7">The sequence shown here is derived from an EMBL/GenBank/DDBJ whole genome shotgun (WGS) entry which is preliminary data.</text>
</comment>
<feature type="transmembrane region" description="Helical" evidence="5">
    <location>
        <begin position="115"/>
        <end position="133"/>
    </location>
</feature>
<dbReference type="Proteomes" id="UP000006327">
    <property type="component" value="Unassembled WGS sequence"/>
</dbReference>
<feature type="transmembrane region" description="Helical" evidence="5">
    <location>
        <begin position="65"/>
        <end position="83"/>
    </location>
</feature>
<evidence type="ECO:0000256" key="1">
    <source>
        <dbReference type="ARBA" id="ARBA00004141"/>
    </source>
</evidence>
<name>K6XMU1_9ALTE</name>
<sequence length="189" mass="20911">MTHSIGRASNTKQQIRLVLAIFLLISAIEIINLLTGRMLNHLGNIPRYVPGLRGIVLGPFLHGSLQHYFSNIIPLCIFSYLLLQYGLKRYMQLTIWIILITGLLVWLFGRPATHIGASGVIYGYFGYLLLAGFLSGKFKLMIISVLVAFFYGGLILGVFPSAPFVSWESHLFGFIAGLAGAKLWAKPSP</sequence>
<dbReference type="AlphaFoldDB" id="K6XMU1"/>
<protein>
    <recommendedName>
        <fullName evidence="6">Peptidase S54 rhomboid domain-containing protein</fullName>
    </recommendedName>
</protein>
<dbReference type="InterPro" id="IPR022764">
    <property type="entry name" value="Peptidase_S54_rhomboid_dom"/>
</dbReference>
<feature type="domain" description="Peptidase S54 rhomboid" evidence="6">
    <location>
        <begin position="55"/>
        <end position="180"/>
    </location>
</feature>
<feature type="transmembrane region" description="Helical" evidence="5">
    <location>
        <begin position="90"/>
        <end position="109"/>
    </location>
</feature>
<dbReference type="eggNOG" id="COG0705">
    <property type="taxonomic scope" value="Bacteria"/>
</dbReference>